<keyword evidence="7" id="KW-0804">Transcription</keyword>
<dbReference type="CDD" id="cd00609">
    <property type="entry name" value="AAT_like"/>
    <property type="match status" value="1"/>
</dbReference>
<gene>
    <name evidence="9" type="ORF">UQ64_20920</name>
</gene>
<name>A0A0W1AVQ4_9BACL</name>
<evidence type="ECO:0000256" key="2">
    <source>
        <dbReference type="ARBA" id="ARBA00005384"/>
    </source>
</evidence>
<evidence type="ECO:0000313" key="10">
    <source>
        <dbReference type="Proteomes" id="UP000054709"/>
    </source>
</evidence>
<dbReference type="InterPro" id="IPR051446">
    <property type="entry name" value="HTH_trans_reg/aminotransferase"/>
</dbReference>
<reference evidence="9 10" key="1">
    <citation type="journal article" date="2015" name="Int. Biodeterior. Biodegradation">
        <title>Physiological and genetic screening methods for the isolation of methyl tert-butyl ether-degrading bacteria for bioremediation purposes.</title>
        <authorList>
            <person name="Guisado I.M."/>
            <person name="Purswani J."/>
            <person name="Gonzalez Lopez J."/>
            <person name="Pozo C."/>
        </authorList>
    </citation>
    <scope>NUCLEOTIDE SEQUENCE [LARGE SCALE GENOMIC DNA]</scope>
    <source>
        <strain evidence="9 10">SH7</strain>
    </source>
</reference>
<sequence length="483" mass="54246">MFKDFKLIAGRPVYIQIKDYMKHLIIKGGLQGNQKLPSTRELSTLLKVSRNSVISAYAELEDDGFAYAVQGQGSYVAPTPPGSEIISSWTMDWKTRINDHARLAEDLDIMKRGIRAEKGTISFTSIAPDESLFDLDNVKRSFMDRMSVEGNVLLNYGYAKGYKPLIDYLKQYMEHKGVEMKGKDILITNGFTEGFDIVLSALSKKNGSVICENPTHHTAIKNLKLNGFEITGIPMERDGIDLVELEKALQQQAFDCAYFVPSYHNPTGIVMSPEKRQRLMKLMNRYQIPVIEDGFNEELRYSGSHVAPLIAAAGSGNSVIYLGSFSKVLFPGLRVGWVLADQDLIYSLESVKRARTIHTSTLDQSILYQYLLGGHLEKYLKKARAEYKRKYELTLQCCKEFIPYTMLSGDGGLHLFVTFAEGFNTRTLLAACHEQGVIFTAGDIFFTDGKGQNTIRIGFSRVTDEDIRKGIEIIGRTARQLMG</sequence>
<protein>
    <submittedName>
        <fullName evidence="9">GntR family transcriptional regulator</fullName>
    </submittedName>
</protein>
<keyword evidence="4" id="KW-0663">Pyridoxal phosphate</keyword>
<evidence type="ECO:0000256" key="7">
    <source>
        <dbReference type="ARBA" id="ARBA00023163"/>
    </source>
</evidence>
<dbReference type="InterPro" id="IPR015424">
    <property type="entry name" value="PyrdxlP-dep_Trfase"/>
</dbReference>
<evidence type="ECO:0000256" key="4">
    <source>
        <dbReference type="ARBA" id="ARBA00022898"/>
    </source>
</evidence>
<dbReference type="Gene3D" id="1.10.10.10">
    <property type="entry name" value="Winged helix-like DNA-binding domain superfamily/Winged helix DNA-binding domain"/>
    <property type="match status" value="1"/>
</dbReference>
<comment type="caution">
    <text evidence="9">The sequence shown here is derived from an EMBL/GenBank/DDBJ whole genome shotgun (WGS) entry which is preliminary data.</text>
</comment>
<dbReference type="InterPro" id="IPR036388">
    <property type="entry name" value="WH-like_DNA-bd_sf"/>
</dbReference>
<dbReference type="GO" id="GO:0030170">
    <property type="term" value="F:pyridoxal phosphate binding"/>
    <property type="evidence" value="ECO:0007669"/>
    <property type="project" value="InterPro"/>
</dbReference>
<evidence type="ECO:0000256" key="3">
    <source>
        <dbReference type="ARBA" id="ARBA00022576"/>
    </source>
</evidence>
<evidence type="ECO:0000313" key="9">
    <source>
        <dbReference type="EMBL" id="KTD85341.1"/>
    </source>
</evidence>
<evidence type="ECO:0000256" key="6">
    <source>
        <dbReference type="ARBA" id="ARBA00023125"/>
    </source>
</evidence>
<dbReference type="OrthoDB" id="9802601at2"/>
<dbReference type="Gene3D" id="3.90.1150.10">
    <property type="entry name" value="Aspartate Aminotransferase, domain 1"/>
    <property type="match status" value="1"/>
</dbReference>
<dbReference type="Pfam" id="PF00155">
    <property type="entry name" value="Aminotran_1_2"/>
    <property type="match status" value="1"/>
</dbReference>
<dbReference type="InterPro" id="IPR015422">
    <property type="entry name" value="PyrdxlP-dep_Trfase_small"/>
</dbReference>
<feature type="domain" description="HTH gntR-type" evidence="8">
    <location>
        <begin position="11"/>
        <end position="79"/>
    </location>
</feature>
<dbReference type="InterPro" id="IPR015421">
    <property type="entry name" value="PyrdxlP-dep_Trfase_major"/>
</dbReference>
<dbReference type="Proteomes" id="UP000054709">
    <property type="component" value="Unassembled WGS sequence"/>
</dbReference>
<dbReference type="PANTHER" id="PTHR46577:SF1">
    <property type="entry name" value="HTH-TYPE TRANSCRIPTIONAL REGULATORY PROTEIN GABR"/>
    <property type="match status" value="1"/>
</dbReference>
<dbReference type="AlphaFoldDB" id="A0A0W1AVQ4"/>
<dbReference type="GO" id="GO:0003677">
    <property type="term" value="F:DNA binding"/>
    <property type="evidence" value="ECO:0007669"/>
    <property type="project" value="UniProtKB-KW"/>
</dbReference>
<dbReference type="InterPro" id="IPR000524">
    <property type="entry name" value="Tscrpt_reg_HTH_GntR"/>
</dbReference>
<dbReference type="PANTHER" id="PTHR46577">
    <property type="entry name" value="HTH-TYPE TRANSCRIPTIONAL REGULATORY PROTEIN GABR"/>
    <property type="match status" value="1"/>
</dbReference>
<dbReference type="EMBL" id="LCZJ02000028">
    <property type="protein sequence ID" value="KTD85341.1"/>
    <property type="molecule type" value="Genomic_DNA"/>
</dbReference>
<organism evidence="9 10">
    <name type="scientific">Paenibacillus etheri</name>
    <dbReference type="NCBI Taxonomy" id="1306852"/>
    <lineage>
        <taxon>Bacteria</taxon>
        <taxon>Bacillati</taxon>
        <taxon>Bacillota</taxon>
        <taxon>Bacilli</taxon>
        <taxon>Bacillales</taxon>
        <taxon>Paenibacillaceae</taxon>
        <taxon>Paenibacillus</taxon>
    </lineage>
</organism>
<dbReference type="CDD" id="cd07377">
    <property type="entry name" value="WHTH_GntR"/>
    <property type="match status" value="1"/>
</dbReference>
<keyword evidence="3" id="KW-0808">Transferase</keyword>
<dbReference type="Gene3D" id="3.40.640.10">
    <property type="entry name" value="Type I PLP-dependent aspartate aminotransferase-like (Major domain)"/>
    <property type="match status" value="1"/>
</dbReference>
<dbReference type="RefSeq" id="WP_060624893.1">
    <property type="nucleotide sequence ID" value="NZ_LCZJ02000028.1"/>
</dbReference>
<dbReference type="SUPFAM" id="SSF46785">
    <property type="entry name" value="Winged helix' DNA-binding domain"/>
    <property type="match status" value="1"/>
</dbReference>
<comment type="cofactor">
    <cofactor evidence="1">
        <name>pyridoxal 5'-phosphate</name>
        <dbReference type="ChEBI" id="CHEBI:597326"/>
    </cofactor>
</comment>
<proteinExistence type="inferred from homology"/>
<keyword evidence="6" id="KW-0238">DNA-binding</keyword>
<dbReference type="PROSITE" id="PS50949">
    <property type="entry name" value="HTH_GNTR"/>
    <property type="match status" value="1"/>
</dbReference>
<dbReference type="SUPFAM" id="SSF53383">
    <property type="entry name" value="PLP-dependent transferases"/>
    <property type="match status" value="1"/>
</dbReference>
<keyword evidence="3" id="KW-0032">Aminotransferase</keyword>
<dbReference type="InterPro" id="IPR004839">
    <property type="entry name" value="Aminotransferase_I/II_large"/>
</dbReference>
<dbReference type="Pfam" id="PF00392">
    <property type="entry name" value="GntR"/>
    <property type="match status" value="1"/>
</dbReference>
<keyword evidence="10" id="KW-1185">Reference proteome</keyword>
<accession>A0A0W1AVQ4</accession>
<evidence type="ECO:0000259" key="8">
    <source>
        <dbReference type="PROSITE" id="PS50949"/>
    </source>
</evidence>
<dbReference type="InterPro" id="IPR036390">
    <property type="entry name" value="WH_DNA-bd_sf"/>
</dbReference>
<evidence type="ECO:0000256" key="5">
    <source>
        <dbReference type="ARBA" id="ARBA00023015"/>
    </source>
</evidence>
<dbReference type="GO" id="GO:0003700">
    <property type="term" value="F:DNA-binding transcription factor activity"/>
    <property type="evidence" value="ECO:0007669"/>
    <property type="project" value="InterPro"/>
</dbReference>
<comment type="similarity">
    <text evidence="2">In the C-terminal section; belongs to the class-I pyridoxal-phosphate-dependent aminotransferase family.</text>
</comment>
<keyword evidence="5" id="KW-0805">Transcription regulation</keyword>
<dbReference type="SMART" id="SM00345">
    <property type="entry name" value="HTH_GNTR"/>
    <property type="match status" value="1"/>
</dbReference>
<evidence type="ECO:0000256" key="1">
    <source>
        <dbReference type="ARBA" id="ARBA00001933"/>
    </source>
</evidence>
<dbReference type="GO" id="GO:0008483">
    <property type="term" value="F:transaminase activity"/>
    <property type="evidence" value="ECO:0007669"/>
    <property type="project" value="UniProtKB-KW"/>
</dbReference>